<dbReference type="PANTHER" id="PTHR33493">
    <property type="entry name" value="LATE EMBRYOGENESIS ABUNDANT PROTEIN 6-RELATED"/>
    <property type="match status" value="1"/>
</dbReference>
<reference evidence="3" key="1">
    <citation type="submission" date="2020-08" db="EMBL/GenBank/DDBJ databases">
        <title>Plant Genome Project.</title>
        <authorList>
            <person name="Zhang R.-G."/>
        </authorList>
    </citation>
    <scope>NUCLEOTIDE SEQUENCE</scope>
    <source>
        <strain evidence="3">WSP0</strain>
        <tissue evidence="3">Leaf</tissue>
    </source>
</reference>
<evidence type="ECO:0000256" key="2">
    <source>
        <dbReference type="SAM" id="MobiDB-lite"/>
    </source>
</evidence>
<dbReference type="InterPro" id="IPR005513">
    <property type="entry name" value="LEA_1"/>
</dbReference>
<comment type="similarity">
    <text evidence="1">Belongs to the LEA type 1 family.</text>
</comment>
<keyword evidence="4" id="KW-1185">Reference proteome</keyword>
<evidence type="ECO:0000313" key="3">
    <source>
        <dbReference type="EMBL" id="KAG5555540.1"/>
    </source>
</evidence>
<name>A0AAV6KSU2_9ERIC</name>
<evidence type="ECO:0000313" key="4">
    <source>
        <dbReference type="Proteomes" id="UP000823749"/>
    </source>
</evidence>
<proteinExistence type="inferred from homology"/>
<dbReference type="Proteomes" id="UP000823749">
    <property type="component" value="Chromosome 3"/>
</dbReference>
<dbReference type="EMBL" id="JACTNZ010000003">
    <property type="protein sequence ID" value="KAG5555541.1"/>
    <property type="molecule type" value="Genomic_DNA"/>
</dbReference>
<evidence type="ECO:0000256" key="1">
    <source>
        <dbReference type="ARBA" id="ARBA00010975"/>
    </source>
</evidence>
<feature type="compositionally biased region" description="Low complexity" evidence="2">
    <location>
        <begin position="1"/>
        <end position="24"/>
    </location>
</feature>
<feature type="region of interest" description="Disordered" evidence="2">
    <location>
        <begin position="90"/>
        <end position="187"/>
    </location>
</feature>
<comment type="caution">
    <text evidence="3">The sequence shown here is derived from an EMBL/GenBank/DDBJ whole genome shotgun (WGS) entry which is preliminary data.</text>
</comment>
<dbReference type="AlphaFoldDB" id="A0AAV6KSU2"/>
<feature type="region of interest" description="Disordered" evidence="2">
    <location>
        <begin position="201"/>
        <end position="291"/>
    </location>
</feature>
<organism evidence="3 4">
    <name type="scientific">Rhododendron griersonianum</name>
    <dbReference type="NCBI Taxonomy" id="479676"/>
    <lineage>
        <taxon>Eukaryota</taxon>
        <taxon>Viridiplantae</taxon>
        <taxon>Streptophyta</taxon>
        <taxon>Embryophyta</taxon>
        <taxon>Tracheophyta</taxon>
        <taxon>Spermatophyta</taxon>
        <taxon>Magnoliopsida</taxon>
        <taxon>eudicotyledons</taxon>
        <taxon>Gunneridae</taxon>
        <taxon>Pentapetalae</taxon>
        <taxon>asterids</taxon>
        <taxon>Ericales</taxon>
        <taxon>Ericaceae</taxon>
        <taxon>Ericoideae</taxon>
        <taxon>Rhodoreae</taxon>
        <taxon>Rhododendron</taxon>
    </lineage>
</organism>
<dbReference type="EMBL" id="JACTNZ010000003">
    <property type="protein sequence ID" value="KAG5555540.1"/>
    <property type="molecule type" value="Genomic_DNA"/>
</dbReference>
<protein>
    <submittedName>
        <fullName evidence="3">Uncharacterized protein</fullName>
    </submittedName>
</protein>
<dbReference type="Pfam" id="PF03760">
    <property type="entry name" value="LEA_1"/>
    <property type="match status" value="1"/>
</dbReference>
<dbReference type="GO" id="GO:0009793">
    <property type="term" value="P:embryo development ending in seed dormancy"/>
    <property type="evidence" value="ECO:0007669"/>
    <property type="project" value="InterPro"/>
</dbReference>
<feature type="compositionally biased region" description="Polar residues" evidence="2">
    <location>
        <begin position="95"/>
        <end position="110"/>
    </location>
</feature>
<gene>
    <name evidence="3" type="ORF">RHGRI_006249</name>
</gene>
<accession>A0AAV6KSU2</accession>
<feature type="compositionally biased region" description="Polar residues" evidence="2">
    <location>
        <begin position="209"/>
        <end position="218"/>
    </location>
</feature>
<sequence length="291" mass="29304">MQTAKNATASAKESAANVAATAKAGMDKTKATVQEKVERMSAHDPMQKDMATERKQEKIHQAECNKQGAHENNAAARQAIATGGAGTFTAVGRTQNSTPGAGTQGTQNYSAGGDHRLNTDTHPTGGLNPDYLTGSNATGYGTGPSGAGTQNYSAGGDHRLNTDTHLTGGHNPDHLTGSNATGYGTGQHIHSLGGVNSDAVYPDDRIGSGPNTTYNTSGGDHGLNTHPTGGHNPGNLTGYGTGQNAHNLGGVNTGGADAVYPDDPIRSGPNTTTNTIGGAPGTGQGTGGTYQ</sequence>
<feature type="region of interest" description="Disordered" evidence="2">
    <location>
        <begin position="1"/>
        <end position="29"/>
    </location>
</feature>
<feature type="region of interest" description="Disordered" evidence="2">
    <location>
        <begin position="38"/>
        <end position="57"/>
    </location>
</feature>
<dbReference type="PANTHER" id="PTHR33493:SF2">
    <property type="entry name" value="LATE EMBRYOGENESIS ABUNDANT PROTEIN 46"/>
    <property type="match status" value="1"/>
</dbReference>
<feature type="compositionally biased region" description="Gly residues" evidence="2">
    <location>
        <begin position="278"/>
        <end position="291"/>
    </location>
</feature>